<evidence type="ECO:0000256" key="9">
    <source>
        <dbReference type="ARBA" id="ARBA00023128"/>
    </source>
</evidence>
<comment type="function">
    <text evidence="1">Required for the assembly of the mitochondrial respiratory chain complex IV (CIV), also known as cytochrome c oxidase. May participate in merging the COX1 and COX2 assembly lines.</text>
</comment>
<evidence type="ECO:0000256" key="6">
    <source>
        <dbReference type="ARBA" id="ARBA00022692"/>
    </source>
</evidence>
<dbReference type="PANTHER" id="PTHR17130:SF14">
    <property type="entry name" value="CYTOCHROME C OXIDASE ASSEMBLY PROTEIN COX16 HOMOLOG, MITOCHONDRIAL"/>
    <property type="match status" value="1"/>
</dbReference>
<evidence type="ECO:0000256" key="7">
    <source>
        <dbReference type="ARBA" id="ARBA00022792"/>
    </source>
</evidence>
<protein>
    <recommendedName>
        <fullName evidence="4">Cytochrome c oxidase assembly protein COX16, mitochondrial</fullName>
    </recommendedName>
    <alternativeName>
        <fullName evidence="5">Cytochrome c oxidase assembly protein cox16, mitochondrial</fullName>
    </alternativeName>
</protein>
<keyword evidence="6 11" id="KW-0812">Transmembrane</keyword>
<evidence type="ECO:0000256" key="2">
    <source>
        <dbReference type="ARBA" id="ARBA00004434"/>
    </source>
</evidence>
<dbReference type="AlphaFoldDB" id="A0AAV5AH73"/>
<dbReference type="InterPro" id="IPR020164">
    <property type="entry name" value="Cyt_c_Oxase_assmbl_COX16"/>
</dbReference>
<sequence length="113" mass="13410">MFKPKSFRNYNYGTFRKHPTWFGIPFVLLIVAASFGLETLTRTRYEVYAQKVSEVSEEERLKLQKNRKKIDLREEYFRLKAKGNEEWDSIRIPRPKGVPEWGVPPTESSITKK</sequence>
<accession>A0AAV5AH73</accession>
<dbReference type="PANTHER" id="PTHR17130">
    <property type="entry name" value="MITOCHONDRIAL OUTER MEMBRANE PROTEIN 25"/>
    <property type="match status" value="1"/>
</dbReference>
<dbReference type="Pfam" id="PF14138">
    <property type="entry name" value="COX16"/>
    <property type="match status" value="1"/>
</dbReference>
<evidence type="ECO:0000256" key="11">
    <source>
        <dbReference type="SAM" id="Phobius"/>
    </source>
</evidence>
<evidence type="ECO:0000256" key="5">
    <source>
        <dbReference type="ARBA" id="ARBA00019222"/>
    </source>
</evidence>
<organism evidence="12 13">
    <name type="scientific">Clathrus columnatus</name>
    <dbReference type="NCBI Taxonomy" id="1419009"/>
    <lineage>
        <taxon>Eukaryota</taxon>
        <taxon>Fungi</taxon>
        <taxon>Dikarya</taxon>
        <taxon>Basidiomycota</taxon>
        <taxon>Agaricomycotina</taxon>
        <taxon>Agaricomycetes</taxon>
        <taxon>Phallomycetidae</taxon>
        <taxon>Phallales</taxon>
        <taxon>Clathraceae</taxon>
        <taxon>Clathrus</taxon>
    </lineage>
</organism>
<comment type="caution">
    <text evidence="12">The sequence shown here is derived from an EMBL/GenBank/DDBJ whole genome shotgun (WGS) entry which is preliminary data.</text>
</comment>
<keyword evidence="10 11" id="KW-0472">Membrane</keyword>
<keyword evidence="8 11" id="KW-1133">Transmembrane helix</keyword>
<keyword evidence="13" id="KW-1185">Reference proteome</keyword>
<reference evidence="12" key="1">
    <citation type="submission" date="2021-10" db="EMBL/GenBank/DDBJ databases">
        <title>De novo Genome Assembly of Clathrus columnatus (Basidiomycota, Fungi) Using Illumina and Nanopore Sequence Data.</title>
        <authorList>
            <person name="Ogiso-Tanaka E."/>
            <person name="Itagaki H."/>
            <person name="Hosoya T."/>
            <person name="Hosaka K."/>
        </authorList>
    </citation>
    <scope>NUCLEOTIDE SEQUENCE</scope>
    <source>
        <strain evidence="12">MO-923</strain>
    </source>
</reference>
<name>A0AAV5AH73_9AGAM</name>
<evidence type="ECO:0000256" key="8">
    <source>
        <dbReference type="ARBA" id="ARBA00022989"/>
    </source>
</evidence>
<dbReference type="GO" id="GO:0005743">
    <property type="term" value="C:mitochondrial inner membrane"/>
    <property type="evidence" value="ECO:0007669"/>
    <property type="project" value="UniProtKB-SubCell"/>
</dbReference>
<comment type="subcellular location">
    <subcellularLocation>
        <location evidence="2">Mitochondrion inner membrane</location>
        <topology evidence="2">Single-pass membrane protein</topology>
    </subcellularLocation>
</comment>
<evidence type="ECO:0000313" key="13">
    <source>
        <dbReference type="Proteomes" id="UP001050691"/>
    </source>
</evidence>
<dbReference type="Proteomes" id="UP001050691">
    <property type="component" value="Unassembled WGS sequence"/>
</dbReference>
<dbReference type="GO" id="GO:0033617">
    <property type="term" value="P:mitochondrial respiratory chain complex IV assembly"/>
    <property type="evidence" value="ECO:0007669"/>
    <property type="project" value="TreeGrafter"/>
</dbReference>
<feature type="transmembrane region" description="Helical" evidence="11">
    <location>
        <begin position="20"/>
        <end position="41"/>
    </location>
</feature>
<evidence type="ECO:0000256" key="10">
    <source>
        <dbReference type="ARBA" id="ARBA00023136"/>
    </source>
</evidence>
<gene>
    <name evidence="12" type="ORF">Clacol_006284</name>
</gene>
<keyword evidence="9" id="KW-0496">Mitochondrion</keyword>
<evidence type="ECO:0000256" key="4">
    <source>
        <dbReference type="ARBA" id="ARBA00015368"/>
    </source>
</evidence>
<evidence type="ECO:0000313" key="12">
    <source>
        <dbReference type="EMBL" id="GJJ12043.1"/>
    </source>
</evidence>
<proteinExistence type="inferred from homology"/>
<comment type="similarity">
    <text evidence="3">Belongs to the COX16 family.</text>
</comment>
<evidence type="ECO:0000256" key="1">
    <source>
        <dbReference type="ARBA" id="ARBA00002490"/>
    </source>
</evidence>
<evidence type="ECO:0000256" key="3">
    <source>
        <dbReference type="ARBA" id="ARBA00008370"/>
    </source>
</evidence>
<dbReference type="EMBL" id="BPWL01000007">
    <property type="protein sequence ID" value="GJJ12043.1"/>
    <property type="molecule type" value="Genomic_DNA"/>
</dbReference>
<keyword evidence="7" id="KW-0999">Mitochondrion inner membrane</keyword>